<feature type="compositionally biased region" description="Polar residues" evidence="1">
    <location>
        <begin position="90"/>
        <end position="117"/>
    </location>
</feature>
<dbReference type="EMBL" id="JAULSU010000002">
    <property type="protein sequence ID" value="KAK0625800.1"/>
    <property type="molecule type" value="Genomic_DNA"/>
</dbReference>
<gene>
    <name evidence="2" type="ORF">B0T14DRAFT_576939</name>
</gene>
<comment type="caution">
    <text evidence="2">The sequence shown here is derived from an EMBL/GenBank/DDBJ whole genome shotgun (WGS) entry which is preliminary data.</text>
</comment>
<organism evidence="2 3">
    <name type="scientific">Immersiella caudata</name>
    <dbReference type="NCBI Taxonomy" id="314043"/>
    <lineage>
        <taxon>Eukaryota</taxon>
        <taxon>Fungi</taxon>
        <taxon>Dikarya</taxon>
        <taxon>Ascomycota</taxon>
        <taxon>Pezizomycotina</taxon>
        <taxon>Sordariomycetes</taxon>
        <taxon>Sordariomycetidae</taxon>
        <taxon>Sordariales</taxon>
        <taxon>Lasiosphaeriaceae</taxon>
        <taxon>Immersiella</taxon>
    </lineage>
</organism>
<accession>A0AA39X2V1</accession>
<dbReference type="Proteomes" id="UP001175000">
    <property type="component" value="Unassembled WGS sequence"/>
</dbReference>
<evidence type="ECO:0000313" key="3">
    <source>
        <dbReference type="Proteomes" id="UP001175000"/>
    </source>
</evidence>
<evidence type="ECO:0000313" key="2">
    <source>
        <dbReference type="EMBL" id="KAK0625800.1"/>
    </source>
</evidence>
<feature type="compositionally biased region" description="Polar residues" evidence="1">
    <location>
        <begin position="72"/>
        <end position="82"/>
    </location>
</feature>
<keyword evidence="3" id="KW-1185">Reference proteome</keyword>
<dbReference type="AlphaFoldDB" id="A0AA39X2V1"/>
<reference evidence="2" key="1">
    <citation type="submission" date="2023-06" db="EMBL/GenBank/DDBJ databases">
        <title>Genome-scale phylogeny and comparative genomics of the fungal order Sordariales.</title>
        <authorList>
            <consortium name="Lawrence Berkeley National Laboratory"/>
            <person name="Hensen N."/>
            <person name="Bonometti L."/>
            <person name="Westerberg I."/>
            <person name="Brannstrom I.O."/>
            <person name="Guillou S."/>
            <person name="Cros-Aarteil S."/>
            <person name="Calhoun S."/>
            <person name="Haridas S."/>
            <person name="Kuo A."/>
            <person name="Mondo S."/>
            <person name="Pangilinan J."/>
            <person name="Riley R."/>
            <person name="Labutti K."/>
            <person name="Andreopoulos B."/>
            <person name="Lipzen A."/>
            <person name="Chen C."/>
            <person name="Yanf M."/>
            <person name="Daum C."/>
            <person name="Ng V."/>
            <person name="Clum A."/>
            <person name="Steindorff A."/>
            <person name="Ohm R."/>
            <person name="Martin F."/>
            <person name="Silar P."/>
            <person name="Natvig D."/>
            <person name="Lalanne C."/>
            <person name="Gautier V."/>
            <person name="Ament-Velasquez S.L."/>
            <person name="Kruys A."/>
            <person name="Hutchinson M.I."/>
            <person name="Powell A.J."/>
            <person name="Barry K."/>
            <person name="Miller A.N."/>
            <person name="Grigoriev I.V."/>
            <person name="Debuchy R."/>
            <person name="Gladieux P."/>
            <person name="Thoren M.H."/>
            <person name="Johannesson H."/>
        </authorList>
    </citation>
    <scope>NUCLEOTIDE SEQUENCE</scope>
    <source>
        <strain evidence="2">CBS 606.72</strain>
    </source>
</reference>
<proteinExistence type="predicted"/>
<sequence>MVLFPFNRLVQNVCRSSDSRWVAVSTLRLSHMFMARTTLSELEGPRSLCSISRFLTAHPVSMIQADQRHSPWETSPTGSIGPSKQALRSPESSTCTASPTTESAAQQPKTSSSSRNFSGRRDTRVSSLRQLTGMPHFSGWWAPRT</sequence>
<feature type="region of interest" description="Disordered" evidence="1">
    <location>
        <begin position="65"/>
        <end position="129"/>
    </location>
</feature>
<name>A0AA39X2V1_9PEZI</name>
<protein>
    <submittedName>
        <fullName evidence="2">Uncharacterized protein</fullName>
    </submittedName>
</protein>
<evidence type="ECO:0000256" key="1">
    <source>
        <dbReference type="SAM" id="MobiDB-lite"/>
    </source>
</evidence>